<accession>A0A7U9KWK6</accession>
<evidence type="ECO:0000256" key="2">
    <source>
        <dbReference type="SAM" id="SignalP"/>
    </source>
</evidence>
<keyword evidence="2" id="KW-0732">Signal</keyword>
<proteinExistence type="predicted"/>
<protein>
    <recommendedName>
        <fullName evidence="5">ATP nucleotide 3'-pyrophosphokinase</fullName>
    </recommendedName>
</protein>
<evidence type="ECO:0000256" key="1">
    <source>
        <dbReference type="SAM" id="MobiDB-lite"/>
    </source>
</evidence>
<evidence type="ECO:0000313" key="4">
    <source>
        <dbReference type="Proteomes" id="UP000287830"/>
    </source>
</evidence>
<name>A0A7U9KWK6_9ACTN</name>
<reference evidence="3 4" key="1">
    <citation type="submission" date="2018-11" db="EMBL/GenBank/DDBJ databases">
        <title>Whole genome sequence of Streptomyces chrestomyceticus NBRC 13444(T).</title>
        <authorList>
            <person name="Komaki H."/>
            <person name="Tamura T."/>
        </authorList>
    </citation>
    <scope>NUCLEOTIDE SEQUENCE [LARGE SCALE GENOMIC DNA]</scope>
    <source>
        <strain evidence="3 4">NBRC 13444</strain>
    </source>
</reference>
<dbReference type="GeneID" id="95626924"/>
<dbReference type="RefSeq" id="WP_174856441.1">
    <property type="nucleotide sequence ID" value="NZ_BHZC01000001.1"/>
</dbReference>
<dbReference type="Proteomes" id="UP000287830">
    <property type="component" value="Unassembled WGS sequence"/>
</dbReference>
<feature type="compositionally biased region" description="Basic residues" evidence="1">
    <location>
        <begin position="58"/>
        <end position="75"/>
    </location>
</feature>
<organism evidence="3 4">
    <name type="scientific">Streptomyces chrestomyceticus JCM 4735</name>
    <dbReference type="NCBI Taxonomy" id="1306181"/>
    <lineage>
        <taxon>Bacteria</taxon>
        <taxon>Bacillati</taxon>
        <taxon>Actinomycetota</taxon>
        <taxon>Actinomycetes</taxon>
        <taxon>Kitasatosporales</taxon>
        <taxon>Streptomycetaceae</taxon>
        <taxon>Streptomyces</taxon>
    </lineage>
</organism>
<comment type="caution">
    <text evidence="3">The sequence shown here is derived from an EMBL/GenBank/DDBJ whole genome shotgun (WGS) entry which is preliminary data.</text>
</comment>
<dbReference type="EMBL" id="BHZC01000001">
    <property type="protein sequence ID" value="GCD36732.1"/>
    <property type="molecule type" value="Genomic_DNA"/>
</dbReference>
<feature type="compositionally biased region" description="Low complexity" evidence="1">
    <location>
        <begin position="122"/>
        <end position="134"/>
    </location>
</feature>
<feature type="region of interest" description="Disordered" evidence="1">
    <location>
        <begin position="30"/>
        <end position="206"/>
    </location>
</feature>
<feature type="chain" id="PRO_5031153264" description="ATP nucleotide 3'-pyrophosphokinase" evidence="2">
    <location>
        <begin position="33"/>
        <end position="442"/>
    </location>
</feature>
<dbReference type="PRINTS" id="PR01217">
    <property type="entry name" value="PRICHEXTENSN"/>
</dbReference>
<feature type="signal peptide" evidence="2">
    <location>
        <begin position="1"/>
        <end position="32"/>
    </location>
</feature>
<feature type="compositionally biased region" description="Basic residues" evidence="1">
    <location>
        <begin position="178"/>
        <end position="199"/>
    </location>
</feature>
<dbReference type="AlphaFoldDB" id="A0A7U9KWK6"/>
<evidence type="ECO:0000313" key="3">
    <source>
        <dbReference type="EMBL" id="GCD36732.1"/>
    </source>
</evidence>
<sequence>MRIHRAHTFRAVAWTVTAAALASTLSLGPAAAAEPDCPPAEPRQTPANTCPVPPAKKQPAKKQAAKKQAPKKTAAKKQASDKQAAARKQAARKQAADKQAARKQAAKKQAARKQAAEKQAARKQSPQAPTAACRPPRPKPKPADSCQTTPRKPAAKKPAREQPAAKKPSAQKPTTQRPPRKRPPAKRPPAKKPPAQRKQLKQDHGWRSEGLYIDAADLRKVNVFLARARKAERTISPQVRSIARRTNATVVSFDERLRKPESVKRAVARTMQGDPTMTAEDALARINNSVRYILQWPDRSYVKGVQDTTKLLAGWKNANLRWSNTWARPRGYKAINSAWRANNSGHPYELQFHTPKSRAAQRRIRPLYEESHRSRTTSQRRAQIQGEMNRIYATVPCPAGSQLLNGPRRRSAERRVVNGRQYVRSVPVMARNTFMGHEPLKP</sequence>
<evidence type="ECO:0008006" key="5">
    <source>
        <dbReference type="Google" id="ProtNLM"/>
    </source>
</evidence>
<gene>
    <name evidence="3" type="ORF">OEIGOIKO_04509</name>
</gene>